<keyword evidence="3" id="KW-0964">Secreted</keyword>
<dbReference type="InterPro" id="IPR044711">
    <property type="entry name" value="EC11-15"/>
</dbReference>
<feature type="signal peptide" evidence="9">
    <location>
        <begin position="1"/>
        <end position="25"/>
    </location>
</feature>
<organism evidence="11">
    <name type="scientific">Salix viminalis</name>
    <name type="common">Common osier</name>
    <name type="synonym">Basket willow</name>
    <dbReference type="NCBI Taxonomy" id="40686"/>
    <lineage>
        <taxon>Eukaryota</taxon>
        <taxon>Viridiplantae</taxon>
        <taxon>Streptophyta</taxon>
        <taxon>Embryophyta</taxon>
        <taxon>Tracheophyta</taxon>
        <taxon>Spermatophyta</taxon>
        <taxon>Magnoliopsida</taxon>
        <taxon>eudicotyledons</taxon>
        <taxon>Gunneridae</taxon>
        <taxon>Pentapetalae</taxon>
        <taxon>rosids</taxon>
        <taxon>fabids</taxon>
        <taxon>Malpighiales</taxon>
        <taxon>Salicaceae</taxon>
        <taxon>Saliceae</taxon>
        <taxon>Salix</taxon>
    </lineage>
</organism>
<comment type="function">
    <text evidence="7">Involved in the regulation of gamete interactions during the double fertilization and to prevent multiple-pollen tube attraction; mediates the redistribution of the gamete fusogen HAP2/GCS1 to the cell surface after secretion upon sperm arrival.</text>
</comment>
<dbReference type="InterPro" id="IPR008502">
    <property type="entry name" value="Prolamin-like"/>
</dbReference>
<evidence type="ECO:0000256" key="3">
    <source>
        <dbReference type="ARBA" id="ARBA00022525"/>
    </source>
</evidence>
<dbReference type="PANTHER" id="PTHR35293:SF10">
    <property type="entry name" value="EGG CELL-SECRETED PROTEIN 1.2-RELATED"/>
    <property type="match status" value="1"/>
</dbReference>
<keyword evidence="5" id="KW-0278">Fertilization</keyword>
<evidence type="ECO:0000259" key="10">
    <source>
        <dbReference type="Pfam" id="PF05617"/>
    </source>
</evidence>
<dbReference type="AlphaFoldDB" id="A0A6N2KD38"/>
<name>A0A6N2KD38_SALVM</name>
<feature type="domain" description="Prolamin-like" evidence="10">
    <location>
        <begin position="52"/>
        <end position="116"/>
    </location>
</feature>
<gene>
    <name evidence="11" type="ORF">SVIM_LOCUS67533</name>
</gene>
<feature type="chain" id="PRO_5026693216" description="Prolamin-like domain-containing protein" evidence="9">
    <location>
        <begin position="26"/>
        <end position="143"/>
    </location>
</feature>
<protein>
    <recommendedName>
        <fullName evidence="10">Prolamin-like domain-containing protein</fullName>
    </recommendedName>
</protein>
<evidence type="ECO:0000256" key="9">
    <source>
        <dbReference type="SAM" id="SignalP"/>
    </source>
</evidence>
<dbReference type="GO" id="GO:2000008">
    <property type="term" value="P:regulation of protein localization to cell surface"/>
    <property type="evidence" value="ECO:0007669"/>
    <property type="project" value="UniProtKB-ARBA"/>
</dbReference>
<dbReference type="Pfam" id="PF05617">
    <property type="entry name" value="Prolamin_like"/>
    <property type="match status" value="1"/>
</dbReference>
<dbReference type="GO" id="GO:0005576">
    <property type="term" value="C:extracellular region"/>
    <property type="evidence" value="ECO:0007669"/>
    <property type="project" value="UniProtKB-SubCell"/>
</dbReference>
<evidence type="ECO:0000256" key="5">
    <source>
        <dbReference type="ARBA" id="ARBA00023279"/>
    </source>
</evidence>
<evidence type="ECO:0000256" key="2">
    <source>
        <dbReference type="ARBA" id="ARBA00004613"/>
    </source>
</evidence>
<dbReference type="PANTHER" id="PTHR35293">
    <property type="entry name" value="EGG CELL-SECRETED PROTEIN 1.5"/>
    <property type="match status" value="1"/>
</dbReference>
<evidence type="ECO:0000313" key="11">
    <source>
        <dbReference type="EMBL" id="VFU26266.1"/>
    </source>
</evidence>
<evidence type="ECO:0000256" key="1">
    <source>
        <dbReference type="ARBA" id="ARBA00004541"/>
    </source>
</evidence>
<sequence length="143" mass="15301">MAAFKNLALFLSLITLLISTEISTAARDILMNEPGSIDNLSARLEEEGSLVECWSAVVEIKSCTNEIVLFFMNGEADIGPDCCRAIHTITHNCWPAMFTSLGFTNEEGNILRGYCDASPPSSSIYITPAGAPPPLSAGAPAQY</sequence>
<evidence type="ECO:0000256" key="4">
    <source>
        <dbReference type="ARBA" id="ARBA00022729"/>
    </source>
</evidence>
<accession>A0A6N2KD38</accession>
<dbReference type="GO" id="GO:0009567">
    <property type="term" value="P:double fertilization forming a zygote and endosperm"/>
    <property type="evidence" value="ECO:0007669"/>
    <property type="project" value="InterPro"/>
</dbReference>
<comment type="subcellular location">
    <subcellularLocation>
        <location evidence="1">Cytoplasmic vesicle</location>
    </subcellularLocation>
    <subcellularLocation>
        <location evidence="2">Secreted</location>
    </subcellularLocation>
</comment>
<evidence type="ECO:0000256" key="7">
    <source>
        <dbReference type="ARBA" id="ARBA00034457"/>
    </source>
</evidence>
<reference evidence="11" key="1">
    <citation type="submission" date="2019-03" db="EMBL/GenBank/DDBJ databases">
        <authorList>
            <person name="Mank J."/>
            <person name="Almeida P."/>
        </authorList>
    </citation>
    <scope>NUCLEOTIDE SEQUENCE</scope>
    <source>
        <strain evidence="11">78183</strain>
    </source>
</reference>
<keyword evidence="6" id="KW-0968">Cytoplasmic vesicle</keyword>
<comment type="similarity">
    <text evidence="8">Belongs to the plant egg cell-secreted peptide family.</text>
</comment>
<evidence type="ECO:0000256" key="8">
    <source>
        <dbReference type="ARBA" id="ARBA00034484"/>
    </source>
</evidence>
<keyword evidence="4 9" id="KW-0732">Signal</keyword>
<dbReference type="GO" id="GO:0031410">
    <property type="term" value="C:cytoplasmic vesicle"/>
    <property type="evidence" value="ECO:0007669"/>
    <property type="project" value="UniProtKB-SubCell"/>
</dbReference>
<proteinExistence type="inferred from homology"/>
<evidence type="ECO:0000256" key="6">
    <source>
        <dbReference type="ARBA" id="ARBA00023329"/>
    </source>
</evidence>
<dbReference type="EMBL" id="CAADRP010000280">
    <property type="protein sequence ID" value="VFU26266.1"/>
    <property type="molecule type" value="Genomic_DNA"/>
</dbReference>
<dbReference type="GO" id="GO:0080155">
    <property type="term" value="P:regulation of double fertilization forming a zygote and endosperm"/>
    <property type="evidence" value="ECO:0007669"/>
    <property type="project" value="UniProtKB-ARBA"/>
</dbReference>